<dbReference type="GO" id="GO:0000164">
    <property type="term" value="C:protein phosphatase type 1 complex"/>
    <property type="evidence" value="ECO:0007669"/>
    <property type="project" value="TreeGrafter"/>
</dbReference>
<dbReference type="GO" id="GO:0005979">
    <property type="term" value="P:regulation of glycogen biosynthetic process"/>
    <property type="evidence" value="ECO:0007669"/>
    <property type="project" value="TreeGrafter"/>
</dbReference>
<dbReference type="Gene3D" id="2.60.40.2440">
    <property type="entry name" value="Carbohydrate binding type-21 domain"/>
    <property type="match status" value="1"/>
</dbReference>
<dbReference type="InterPro" id="IPR050782">
    <property type="entry name" value="PP1_regulatory_subunit_3"/>
</dbReference>
<dbReference type="Proteomes" id="UP000274504">
    <property type="component" value="Unassembled WGS sequence"/>
</dbReference>
<accession>A0A0R3S7P6</accession>
<organism evidence="5">
    <name type="scientific">Hymenolepis diminuta</name>
    <name type="common">Rat tapeworm</name>
    <dbReference type="NCBI Taxonomy" id="6216"/>
    <lineage>
        <taxon>Eukaryota</taxon>
        <taxon>Metazoa</taxon>
        <taxon>Spiralia</taxon>
        <taxon>Lophotrochozoa</taxon>
        <taxon>Platyhelminthes</taxon>
        <taxon>Cestoda</taxon>
        <taxon>Eucestoda</taxon>
        <taxon>Cyclophyllidea</taxon>
        <taxon>Hymenolepididae</taxon>
        <taxon>Hymenolepis</taxon>
    </lineage>
</organism>
<evidence type="ECO:0000313" key="5">
    <source>
        <dbReference type="WBParaSite" id="HDID_0000008201-mRNA-1"/>
    </source>
</evidence>
<protein>
    <submittedName>
        <fullName evidence="5">CBM21 domain-containing protein</fullName>
    </submittedName>
</protein>
<evidence type="ECO:0000313" key="4">
    <source>
        <dbReference type="Proteomes" id="UP000274504"/>
    </source>
</evidence>
<sequence>MLKPENPDEIGITANKVESSENHSEHHRSPAGNFFFSFWTRVKFLFTTALAEVCDCSVASKHHPSHGDSLSIKGDEDFIDENSCHSSKSPLNTVPTDQEPSKIALLHDLTDENIGDFQAEHSEASSKPPEVAAIILLRESAHSFNKSYDSLRSWDSVPEEHLEPIDLGDEGQFSTAITFAHPTMMTSVEPQIYYSKLLQVAEKTQIFEIPLTSEDEVVITNDFLAESVCSSSEISNDSECFQPLTTLGRLQTKLINGDITDEEYHEMASNVIASTIPRNLSDSDETRKPRGANQLYAWQIPPPLPEMHSVEKLVDLVIEEDPVVLDASSPSAFVESLISTAVEKLTHDYQNNDSSYQTSRPVDQPDGTATNVFDDFLLQTAKPSDISYDGFQTASLDRVRSPTLSGCNDIIRSKRSSSLKSERSPDNTPCRKIVRFADSLGLDLFSVRQVKDTDHPPNIPASATLDLNLDKEKSFSSLGAKQYQICFPQPGGSSNFMHRVLTYFVCLENARVDSSRGLLTGTIRVKSVGFEKKVVVRITYNDWSTFFEITASYVQDSYDGTTDRFSFSAVFPNSMVANDRAQFAIRYETHNGVIYWDNNHGENYIVTCYAKATDMAGDGSWIHYL</sequence>
<dbReference type="WBParaSite" id="HDID_0000008201-mRNA-1">
    <property type="protein sequence ID" value="HDID_0000008201-mRNA-1"/>
    <property type="gene ID" value="HDID_0000008201"/>
</dbReference>
<dbReference type="GO" id="GO:2001069">
    <property type="term" value="F:glycogen binding"/>
    <property type="evidence" value="ECO:0007669"/>
    <property type="project" value="TreeGrafter"/>
</dbReference>
<name>A0A0R3S7P6_HYMDI</name>
<evidence type="ECO:0000313" key="3">
    <source>
        <dbReference type="EMBL" id="VDL11701.1"/>
    </source>
</evidence>
<dbReference type="InterPro" id="IPR038175">
    <property type="entry name" value="CBM21_dom_sf"/>
</dbReference>
<evidence type="ECO:0000259" key="2">
    <source>
        <dbReference type="PROSITE" id="PS51159"/>
    </source>
</evidence>
<dbReference type="Pfam" id="PF03370">
    <property type="entry name" value="CBM_21"/>
    <property type="match status" value="1"/>
</dbReference>
<feature type="compositionally biased region" description="Basic and acidic residues" evidence="1">
    <location>
        <begin position="18"/>
        <end position="28"/>
    </location>
</feature>
<dbReference type="PANTHER" id="PTHR12307:SF53">
    <property type="entry name" value="PROTEIN PHOSPHATASE 1 REGULATORY SUBUNIT"/>
    <property type="match status" value="1"/>
</dbReference>
<dbReference type="AlphaFoldDB" id="A0A0R3S7P6"/>
<reference evidence="3 4" key="2">
    <citation type="submission" date="2018-11" db="EMBL/GenBank/DDBJ databases">
        <authorList>
            <consortium name="Pathogen Informatics"/>
        </authorList>
    </citation>
    <scope>NUCLEOTIDE SEQUENCE [LARGE SCALE GENOMIC DNA]</scope>
</reference>
<dbReference type="STRING" id="6216.A0A0R3S7P6"/>
<feature type="domain" description="CBM21" evidence="2">
    <location>
        <begin position="497"/>
        <end position="607"/>
    </location>
</feature>
<dbReference type="PROSITE" id="PS51159">
    <property type="entry name" value="CBM21"/>
    <property type="match status" value="1"/>
</dbReference>
<dbReference type="PANTHER" id="PTHR12307">
    <property type="entry name" value="PROTEIN PHOSPHATASE 1 REGULATORY SUBUNIT"/>
    <property type="match status" value="1"/>
</dbReference>
<proteinExistence type="predicted"/>
<dbReference type="InterPro" id="IPR005036">
    <property type="entry name" value="CBM21_dom"/>
</dbReference>
<feature type="region of interest" description="Disordered" evidence="1">
    <location>
        <begin position="1"/>
        <end position="28"/>
    </location>
</feature>
<gene>
    <name evidence="3" type="ORF">HDID_LOCUS83</name>
</gene>
<dbReference type="EMBL" id="UYSG01000008">
    <property type="protein sequence ID" value="VDL11701.1"/>
    <property type="molecule type" value="Genomic_DNA"/>
</dbReference>
<evidence type="ECO:0000256" key="1">
    <source>
        <dbReference type="SAM" id="MobiDB-lite"/>
    </source>
</evidence>
<reference evidence="5" key="1">
    <citation type="submission" date="2017-02" db="UniProtKB">
        <authorList>
            <consortium name="WormBaseParasite"/>
        </authorList>
    </citation>
    <scope>IDENTIFICATION</scope>
</reference>
<dbReference type="GO" id="GO:0008157">
    <property type="term" value="F:protein phosphatase 1 binding"/>
    <property type="evidence" value="ECO:0007669"/>
    <property type="project" value="TreeGrafter"/>
</dbReference>
<dbReference type="OrthoDB" id="8942186at2759"/>